<evidence type="ECO:0000313" key="2">
    <source>
        <dbReference type="EMBL" id="MBB3811427.1"/>
    </source>
</evidence>
<comment type="caution">
    <text evidence="2">The sequence shown here is derived from an EMBL/GenBank/DDBJ whole genome shotgun (WGS) entry which is preliminary data.</text>
</comment>
<dbReference type="Proteomes" id="UP000537592">
    <property type="component" value="Unassembled WGS sequence"/>
</dbReference>
<keyword evidence="3" id="KW-1185">Reference proteome</keyword>
<dbReference type="EMBL" id="JACICC010000019">
    <property type="protein sequence ID" value="MBB3811427.1"/>
    <property type="molecule type" value="Genomic_DNA"/>
</dbReference>
<feature type="compositionally biased region" description="Low complexity" evidence="1">
    <location>
        <begin position="22"/>
        <end position="32"/>
    </location>
</feature>
<proteinExistence type="predicted"/>
<accession>A0A7W5Z8A7</accession>
<evidence type="ECO:0000256" key="1">
    <source>
        <dbReference type="SAM" id="MobiDB-lite"/>
    </source>
</evidence>
<sequence>MPTQLAQSIPSTRIETLGGEAGAARGVGARPA</sequence>
<reference evidence="2 3" key="1">
    <citation type="submission" date="2020-08" db="EMBL/GenBank/DDBJ databases">
        <title>Genomic Encyclopedia of Type Strains, Phase IV (KMG-IV): sequencing the most valuable type-strain genomes for metagenomic binning, comparative biology and taxonomic classification.</title>
        <authorList>
            <person name="Goeker M."/>
        </authorList>
    </citation>
    <scope>NUCLEOTIDE SEQUENCE [LARGE SCALE GENOMIC DNA]</scope>
    <source>
        <strain evidence="2 3">DSM 28760</strain>
    </source>
</reference>
<feature type="compositionally biased region" description="Polar residues" evidence="1">
    <location>
        <begin position="1"/>
        <end position="14"/>
    </location>
</feature>
<organism evidence="2 3">
    <name type="scientific">Pseudochelatococcus contaminans</name>
    <dbReference type="NCBI Taxonomy" id="1538103"/>
    <lineage>
        <taxon>Bacteria</taxon>
        <taxon>Pseudomonadati</taxon>
        <taxon>Pseudomonadota</taxon>
        <taxon>Alphaproteobacteria</taxon>
        <taxon>Hyphomicrobiales</taxon>
        <taxon>Chelatococcaceae</taxon>
        <taxon>Pseudochelatococcus</taxon>
    </lineage>
</organism>
<dbReference type="AlphaFoldDB" id="A0A7W5Z8A7"/>
<gene>
    <name evidence="2" type="ORF">FHS81_003541</name>
</gene>
<protein>
    <submittedName>
        <fullName evidence="2">Uncharacterized protein</fullName>
    </submittedName>
</protein>
<name>A0A7W5Z8A7_9HYPH</name>
<evidence type="ECO:0000313" key="3">
    <source>
        <dbReference type="Proteomes" id="UP000537592"/>
    </source>
</evidence>
<feature type="region of interest" description="Disordered" evidence="1">
    <location>
        <begin position="1"/>
        <end position="32"/>
    </location>
</feature>